<name>A0A6C0LSP0_9ZZZZ</name>
<reference evidence="1" key="1">
    <citation type="journal article" date="2020" name="Nature">
        <title>Giant virus diversity and host interactions through global metagenomics.</title>
        <authorList>
            <person name="Schulz F."/>
            <person name="Roux S."/>
            <person name="Paez-Espino D."/>
            <person name="Jungbluth S."/>
            <person name="Walsh D.A."/>
            <person name="Denef V.J."/>
            <person name="McMahon K.D."/>
            <person name="Konstantinidis K.T."/>
            <person name="Eloe-Fadrosh E.A."/>
            <person name="Kyrpides N.C."/>
            <person name="Woyke T."/>
        </authorList>
    </citation>
    <scope>NUCLEOTIDE SEQUENCE</scope>
    <source>
        <strain evidence="1">GVMAG-S-1014582-52</strain>
    </source>
</reference>
<protein>
    <submittedName>
        <fullName evidence="1">Uncharacterized protein</fullName>
    </submittedName>
</protein>
<proteinExistence type="predicted"/>
<evidence type="ECO:0000313" key="1">
    <source>
        <dbReference type="EMBL" id="QHU33018.1"/>
    </source>
</evidence>
<accession>A0A6C0LSP0</accession>
<dbReference type="EMBL" id="MN740556">
    <property type="protein sequence ID" value="QHU33018.1"/>
    <property type="molecule type" value="Genomic_DNA"/>
</dbReference>
<dbReference type="AlphaFoldDB" id="A0A6C0LSP0"/>
<sequence length="280" mass="33371">MNSMYQNMVNSNPMLNQFNNYMAKNPNQTPFQNNQLINQNVHVLNNLNNYIHQKKITSISEQQHINIPVQNNHKKGNNCGKNIIEEMLKPQKIKKDENKDILPNFKIREEQDNKKFNQQFKMTNAPYKNIIRDKIINKKVEDIKLSDLLVHQVTEKDRDKNVFEKEVEMKKKEKKEINQELEIEFHIDNYAKHKAKFEYKESFIRNLAYEANGFDENKQDYIEFYRKHQKEAEEGKQWCDEILRNIVDTGLIKPEELPSNVDDIESQEIDNNSKSEVITI</sequence>
<organism evidence="1">
    <name type="scientific">viral metagenome</name>
    <dbReference type="NCBI Taxonomy" id="1070528"/>
    <lineage>
        <taxon>unclassified sequences</taxon>
        <taxon>metagenomes</taxon>
        <taxon>organismal metagenomes</taxon>
    </lineage>
</organism>